<evidence type="ECO:0000313" key="9">
    <source>
        <dbReference type="EMBL" id="MQL96581.1"/>
    </source>
</evidence>
<reference evidence="9" key="1">
    <citation type="submission" date="2017-07" db="EMBL/GenBank/DDBJ databases">
        <title>Taro Niue Genome Assembly and Annotation.</title>
        <authorList>
            <person name="Atibalentja N."/>
            <person name="Keating K."/>
            <person name="Fields C.J."/>
        </authorList>
    </citation>
    <scope>NUCLEOTIDE SEQUENCE</scope>
    <source>
        <strain evidence="9">Niue_2</strain>
        <tissue evidence="9">Leaf</tissue>
    </source>
</reference>
<evidence type="ECO:0000256" key="1">
    <source>
        <dbReference type="ARBA" id="ARBA00004123"/>
    </source>
</evidence>
<proteinExistence type="inferred from homology"/>
<keyword evidence="4" id="KW-0238">DNA-binding</keyword>
<feature type="region of interest" description="Disordered" evidence="7">
    <location>
        <begin position="76"/>
        <end position="107"/>
    </location>
</feature>
<dbReference type="Pfam" id="PF00010">
    <property type="entry name" value="HLH"/>
    <property type="match status" value="1"/>
</dbReference>
<dbReference type="InterPro" id="IPR011598">
    <property type="entry name" value="bHLH_dom"/>
</dbReference>
<protein>
    <recommendedName>
        <fullName evidence="8">BHLH domain-containing protein</fullName>
    </recommendedName>
</protein>
<evidence type="ECO:0000256" key="4">
    <source>
        <dbReference type="ARBA" id="ARBA00023125"/>
    </source>
</evidence>
<accession>A0A843VIJ0</accession>
<keyword evidence="6" id="KW-0539">Nucleus</keyword>
<evidence type="ECO:0000256" key="3">
    <source>
        <dbReference type="ARBA" id="ARBA00023015"/>
    </source>
</evidence>
<evidence type="ECO:0000256" key="7">
    <source>
        <dbReference type="SAM" id="MobiDB-lite"/>
    </source>
</evidence>
<dbReference type="PROSITE" id="PS50888">
    <property type="entry name" value="BHLH"/>
    <property type="match status" value="1"/>
</dbReference>
<evidence type="ECO:0000256" key="5">
    <source>
        <dbReference type="ARBA" id="ARBA00023163"/>
    </source>
</evidence>
<evidence type="ECO:0000259" key="8">
    <source>
        <dbReference type="PROSITE" id="PS50888"/>
    </source>
</evidence>
<evidence type="ECO:0000256" key="2">
    <source>
        <dbReference type="ARBA" id="ARBA00005510"/>
    </source>
</evidence>
<dbReference type="CDD" id="cd11448">
    <property type="entry name" value="bHLH_AtFAMA_like"/>
    <property type="match status" value="1"/>
</dbReference>
<comment type="caution">
    <text evidence="9">The sequence shown here is derived from an EMBL/GenBank/DDBJ whole genome shotgun (WGS) entry which is preliminary data.</text>
</comment>
<organism evidence="9 10">
    <name type="scientific">Colocasia esculenta</name>
    <name type="common">Wild taro</name>
    <name type="synonym">Arum esculentum</name>
    <dbReference type="NCBI Taxonomy" id="4460"/>
    <lineage>
        <taxon>Eukaryota</taxon>
        <taxon>Viridiplantae</taxon>
        <taxon>Streptophyta</taxon>
        <taxon>Embryophyta</taxon>
        <taxon>Tracheophyta</taxon>
        <taxon>Spermatophyta</taxon>
        <taxon>Magnoliopsida</taxon>
        <taxon>Liliopsida</taxon>
        <taxon>Araceae</taxon>
        <taxon>Aroideae</taxon>
        <taxon>Colocasieae</taxon>
        <taxon>Colocasia</taxon>
    </lineage>
</organism>
<comment type="subcellular location">
    <subcellularLocation>
        <location evidence="1">Nucleus</location>
    </subcellularLocation>
</comment>
<dbReference type="Gene3D" id="4.10.280.10">
    <property type="entry name" value="Helix-loop-helix DNA-binding domain"/>
    <property type="match status" value="1"/>
</dbReference>
<dbReference type="EMBL" id="NMUH01001931">
    <property type="protein sequence ID" value="MQL96581.1"/>
    <property type="molecule type" value="Genomic_DNA"/>
</dbReference>
<evidence type="ECO:0000313" key="10">
    <source>
        <dbReference type="Proteomes" id="UP000652761"/>
    </source>
</evidence>
<keyword evidence="10" id="KW-1185">Reference proteome</keyword>
<dbReference type="GO" id="GO:0000981">
    <property type="term" value="F:DNA-binding transcription factor activity, RNA polymerase II-specific"/>
    <property type="evidence" value="ECO:0007669"/>
    <property type="project" value="TreeGrafter"/>
</dbReference>
<dbReference type="SUPFAM" id="SSF47459">
    <property type="entry name" value="HLH, helix-loop-helix DNA-binding domain"/>
    <property type="match status" value="1"/>
</dbReference>
<dbReference type="GO" id="GO:0005634">
    <property type="term" value="C:nucleus"/>
    <property type="evidence" value="ECO:0007669"/>
    <property type="project" value="UniProtKB-SubCell"/>
</dbReference>
<dbReference type="GO" id="GO:0046983">
    <property type="term" value="F:protein dimerization activity"/>
    <property type="evidence" value="ECO:0007669"/>
    <property type="project" value="InterPro"/>
</dbReference>
<keyword evidence="5" id="KW-0804">Transcription</keyword>
<gene>
    <name evidence="9" type="ORF">Taro_029261</name>
</gene>
<dbReference type="PANTHER" id="PTHR11969">
    <property type="entry name" value="MAX DIMERIZATION, MAD"/>
    <property type="match status" value="1"/>
</dbReference>
<dbReference type="OrthoDB" id="684567at2759"/>
<dbReference type="Proteomes" id="UP000652761">
    <property type="component" value="Unassembled WGS sequence"/>
</dbReference>
<dbReference type="SMART" id="SM00353">
    <property type="entry name" value="HLH"/>
    <property type="match status" value="1"/>
</dbReference>
<dbReference type="AlphaFoldDB" id="A0A843VIJ0"/>
<feature type="domain" description="BHLH" evidence="8">
    <location>
        <begin position="130"/>
        <end position="181"/>
    </location>
</feature>
<comment type="similarity">
    <text evidence="2">Belongs to the bHLH protein family.</text>
</comment>
<dbReference type="InterPro" id="IPR036638">
    <property type="entry name" value="HLH_DNA-bd_sf"/>
</dbReference>
<name>A0A843VIJ0_COLES</name>
<keyword evidence="3" id="KW-0805">Transcription regulation</keyword>
<sequence>MALEAVVCPQDLLTHACKHLHSMAGGPWIYELADLEEAGINGLLASECQVAGGGLASRHGSAATIQEPWWGAFDGGRGPWDPSCPSSPEAGAAKDGTASPSGGAPLLAPARCRRKRRRTKTCKNEEEVQNQRMTHIAVERNRRKQMNEYLAALRSLMPAFYVQRGDQASIVGGAINFVKQLEQLLQSLEAQKRMKQQQQHLDASGCGGFLADAAADHDRASLPEVEVTMVDSHANLKVLSRRRPQQLLRMVTGLQGLRLTTLHLNVTTVDQIVRYSLSLKVEDDSLLSSVEEIATAVHQLLEKIQEETGSNF</sequence>
<evidence type="ECO:0000256" key="6">
    <source>
        <dbReference type="ARBA" id="ARBA00023242"/>
    </source>
</evidence>
<dbReference type="GO" id="GO:0000978">
    <property type="term" value="F:RNA polymerase II cis-regulatory region sequence-specific DNA binding"/>
    <property type="evidence" value="ECO:0007669"/>
    <property type="project" value="TreeGrafter"/>
</dbReference>
<dbReference type="PANTHER" id="PTHR11969:SF54">
    <property type="entry name" value="MAD-LIKE PROTEIN 1"/>
    <property type="match status" value="1"/>
</dbReference>